<gene>
    <name evidence="1" type="ORF">CQ022_14315</name>
    <name evidence="2" type="ORF">CQ033_13210</name>
</gene>
<evidence type="ECO:0008006" key="5">
    <source>
        <dbReference type="Google" id="ProtNLM"/>
    </source>
</evidence>
<evidence type="ECO:0000313" key="2">
    <source>
        <dbReference type="EMBL" id="PRB89531.1"/>
    </source>
</evidence>
<organism evidence="1 4">
    <name type="scientific">Chryseobacterium culicis</name>
    <dbReference type="NCBI Taxonomy" id="680127"/>
    <lineage>
        <taxon>Bacteria</taxon>
        <taxon>Pseudomonadati</taxon>
        <taxon>Bacteroidota</taxon>
        <taxon>Flavobacteriia</taxon>
        <taxon>Flavobacteriales</taxon>
        <taxon>Weeksellaceae</taxon>
        <taxon>Chryseobacterium group</taxon>
        <taxon>Chryseobacterium</taxon>
    </lineage>
</organism>
<proteinExistence type="predicted"/>
<dbReference type="Proteomes" id="UP000238534">
    <property type="component" value="Unassembled WGS sequence"/>
</dbReference>
<evidence type="ECO:0000313" key="1">
    <source>
        <dbReference type="EMBL" id="PRB83289.1"/>
    </source>
</evidence>
<keyword evidence="3" id="KW-1185">Reference proteome</keyword>
<sequence>MRENQIKKDVRTLSQLLGKWGKNVPKANILNTNFSCSSKDSIITYSLNKSSPLIFKNIDLDRHSIPSGIENLPIDKKEFEVHLNIVLAEHSLDDDYAVDPLTRLGVTIKVNGLYEKGEEDSKYVVCSWHLDRDAPEDSTYCHPLYHLNFGGDSMTSHALEEPNFFGNLLLMPNPRIIHPPMDLILACDFIIRNFYKKTTHQSITNLPAYKDIFNRAANRYWASYAFAFASKWNDTLSVSNLSHNKVIGL</sequence>
<reference evidence="3 4" key="1">
    <citation type="submission" date="2017-09" db="EMBL/GenBank/DDBJ databases">
        <title>Genomic, metabolic, and phenotypic characteristics of bacterial isolates from the natural microbiome of the model nematode Caenorhabditis elegans.</title>
        <authorList>
            <person name="Zimmermann J."/>
            <person name="Obeng N."/>
            <person name="Yang W."/>
            <person name="Obeng O."/>
            <person name="Kissoyan K."/>
            <person name="Pees B."/>
            <person name="Dirksen P."/>
            <person name="Hoppner M."/>
            <person name="Franke A."/>
            <person name="Rosenstiel P."/>
            <person name="Leippe M."/>
            <person name="Dierking K."/>
            <person name="Kaleta C."/>
            <person name="Schulenburg H."/>
        </authorList>
    </citation>
    <scope>NUCLEOTIDE SEQUENCE [LARGE SCALE GENOMIC DNA]</scope>
    <source>
        <strain evidence="1 4">MYb25</strain>
        <strain evidence="2 3">MYb44</strain>
    </source>
</reference>
<comment type="caution">
    <text evidence="1">The sequence shown here is derived from an EMBL/GenBank/DDBJ whole genome shotgun (WGS) entry which is preliminary data.</text>
</comment>
<dbReference type="EMBL" id="PCPP01000002">
    <property type="protein sequence ID" value="PRB83289.1"/>
    <property type="molecule type" value="Genomic_DNA"/>
</dbReference>
<evidence type="ECO:0000313" key="3">
    <source>
        <dbReference type="Proteomes" id="UP000238325"/>
    </source>
</evidence>
<protein>
    <recommendedName>
        <fullName evidence="5">DUF2290 domain-containing protein</fullName>
    </recommendedName>
</protein>
<dbReference type="AlphaFoldDB" id="A0A2S9CS58"/>
<dbReference type="RefSeq" id="WP_105683037.1">
    <property type="nucleotide sequence ID" value="NZ_JBBGZD010000002.1"/>
</dbReference>
<dbReference type="Proteomes" id="UP000238325">
    <property type="component" value="Unassembled WGS sequence"/>
</dbReference>
<accession>A0A2S9CS58</accession>
<name>A0A2S9CS58_CHRCI</name>
<dbReference type="OrthoDB" id="8481528at2"/>
<evidence type="ECO:0000313" key="4">
    <source>
        <dbReference type="Proteomes" id="UP000238534"/>
    </source>
</evidence>
<dbReference type="EMBL" id="PCPH01000003">
    <property type="protein sequence ID" value="PRB89531.1"/>
    <property type="molecule type" value="Genomic_DNA"/>
</dbReference>